<feature type="signal peptide" evidence="7">
    <location>
        <begin position="1"/>
        <end position="21"/>
    </location>
</feature>
<keyword evidence="7" id="KW-0732">Signal</keyword>
<protein>
    <submittedName>
        <fullName evidence="8">FTR1 family protein</fullName>
    </submittedName>
</protein>
<evidence type="ECO:0000313" key="8">
    <source>
        <dbReference type="EMBL" id="MDA0160900.1"/>
    </source>
</evidence>
<evidence type="ECO:0000256" key="1">
    <source>
        <dbReference type="ARBA" id="ARBA00004141"/>
    </source>
</evidence>
<evidence type="ECO:0000256" key="2">
    <source>
        <dbReference type="ARBA" id="ARBA00008333"/>
    </source>
</evidence>
<dbReference type="EMBL" id="JAPDOD010000008">
    <property type="protein sequence ID" value="MDA0160900.1"/>
    <property type="molecule type" value="Genomic_DNA"/>
</dbReference>
<accession>A0A9X3MR18</accession>
<feature type="transmembrane region" description="Helical" evidence="6">
    <location>
        <begin position="184"/>
        <end position="201"/>
    </location>
</feature>
<feature type="chain" id="PRO_5040962493" evidence="7">
    <location>
        <begin position="22"/>
        <end position="445"/>
    </location>
</feature>
<feature type="transmembrane region" description="Helical" evidence="6">
    <location>
        <begin position="243"/>
        <end position="262"/>
    </location>
</feature>
<evidence type="ECO:0000256" key="7">
    <source>
        <dbReference type="SAM" id="SignalP"/>
    </source>
</evidence>
<reference evidence="8" key="1">
    <citation type="submission" date="2022-10" db="EMBL/GenBank/DDBJ databases">
        <title>The WGS of Solirubrobacter ginsenosidimutans DSM 21036.</title>
        <authorList>
            <person name="Jiang Z."/>
        </authorList>
    </citation>
    <scope>NUCLEOTIDE SEQUENCE</scope>
    <source>
        <strain evidence="8">DSM 21036</strain>
    </source>
</reference>
<dbReference type="GO" id="GO:0015093">
    <property type="term" value="F:ferrous iron transmembrane transporter activity"/>
    <property type="evidence" value="ECO:0007669"/>
    <property type="project" value="TreeGrafter"/>
</dbReference>
<comment type="subcellular location">
    <subcellularLocation>
        <location evidence="1">Membrane</location>
        <topology evidence="1">Multi-pass membrane protein</topology>
    </subcellularLocation>
</comment>
<keyword evidence="9" id="KW-1185">Reference proteome</keyword>
<dbReference type="Proteomes" id="UP001149140">
    <property type="component" value="Unassembled WGS sequence"/>
</dbReference>
<keyword evidence="5 6" id="KW-0472">Membrane</keyword>
<evidence type="ECO:0000256" key="3">
    <source>
        <dbReference type="ARBA" id="ARBA00022692"/>
    </source>
</evidence>
<keyword evidence="4 6" id="KW-1133">Transmembrane helix</keyword>
<dbReference type="Pfam" id="PF03239">
    <property type="entry name" value="FTR1"/>
    <property type="match status" value="1"/>
</dbReference>
<name>A0A9X3MR18_9ACTN</name>
<feature type="transmembrane region" description="Helical" evidence="6">
    <location>
        <begin position="208"/>
        <end position="231"/>
    </location>
</feature>
<feature type="transmembrane region" description="Helical" evidence="6">
    <location>
        <begin position="323"/>
        <end position="343"/>
    </location>
</feature>
<keyword evidence="3 6" id="KW-0812">Transmembrane</keyword>
<evidence type="ECO:0000313" key="9">
    <source>
        <dbReference type="Proteomes" id="UP001149140"/>
    </source>
</evidence>
<organism evidence="8 9">
    <name type="scientific">Solirubrobacter ginsenosidimutans</name>
    <dbReference type="NCBI Taxonomy" id="490573"/>
    <lineage>
        <taxon>Bacteria</taxon>
        <taxon>Bacillati</taxon>
        <taxon>Actinomycetota</taxon>
        <taxon>Thermoleophilia</taxon>
        <taxon>Solirubrobacterales</taxon>
        <taxon>Solirubrobacteraceae</taxon>
        <taxon>Solirubrobacter</taxon>
    </lineage>
</organism>
<comment type="similarity">
    <text evidence="2">Belongs to the oxidase-dependent Fe transporter (OFeT) (TC 9.A.10.1) family.</text>
</comment>
<comment type="caution">
    <text evidence="8">The sequence shown here is derived from an EMBL/GenBank/DDBJ whole genome shotgun (WGS) entry which is preliminary data.</text>
</comment>
<feature type="transmembrane region" description="Helical" evidence="6">
    <location>
        <begin position="355"/>
        <end position="378"/>
    </location>
</feature>
<proteinExistence type="inferred from homology"/>
<sequence>MIRALVVAAFAALVLAAPAQAATLPGDIGTQYRQAVRAHDAALAAHLRTETRLLAKLDPAYAKLARTVDETRNEFQPWPLADDVDALAPPATRAPARDYDAIRKDLDAGTIAAALDAEWRAGALDNPALNTAMWNVLTALDRGKKPDTGAARNALNAAQQANGDVKVSHAQVVTDAAILVFREGLEAVLILAAITASFVGARKHLRRPVLLGGIAGIFATAITWAIVQLVIEQFGTGGLRLEAITGIVAIVVLLVITNWFFHRVYWSQWIARFNRRRKSLEKVGFLSGQAIGLGILGLTSVYREGFETVLFVQNLQVSAGTRACVLGSGIGLAATLAVGIITFALQRKLPYKKMLIATGVMIAFVLAVMVGNTAHVLQGLGWLPTTPTGFALPVWANSWLGLFATYQGLALQLVALVAVIGSYVVAREVQVKAPQRRRARAATPA</sequence>
<gene>
    <name evidence="8" type="ORF">OM076_11540</name>
</gene>
<feature type="transmembrane region" description="Helical" evidence="6">
    <location>
        <begin position="283"/>
        <end position="303"/>
    </location>
</feature>
<dbReference type="GO" id="GO:0033573">
    <property type="term" value="C:high-affinity iron permease complex"/>
    <property type="evidence" value="ECO:0007669"/>
    <property type="project" value="InterPro"/>
</dbReference>
<evidence type="ECO:0000256" key="5">
    <source>
        <dbReference type="ARBA" id="ARBA00023136"/>
    </source>
</evidence>
<dbReference type="AlphaFoldDB" id="A0A9X3MR18"/>
<dbReference type="RefSeq" id="WP_270040017.1">
    <property type="nucleotide sequence ID" value="NZ_JAPDOD010000008.1"/>
</dbReference>
<feature type="transmembrane region" description="Helical" evidence="6">
    <location>
        <begin position="398"/>
        <end position="426"/>
    </location>
</feature>
<dbReference type="PANTHER" id="PTHR31632">
    <property type="entry name" value="IRON TRANSPORTER FTH1"/>
    <property type="match status" value="1"/>
</dbReference>
<dbReference type="PANTHER" id="PTHR31632:SF2">
    <property type="entry name" value="PLASMA MEMBRANE IRON PERMEASE"/>
    <property type="match status" value="1"/>
</dbReference>
<dbReference type="InterPro" id="IPR004923">
    <property type="entry name" value="FTR1/Fip1/EfeU"/>
</dbReference>
<evidence type="ECO:0000256" key="6">
    <source>
        <dbReference type="SAM" id="Phobius"/>
    </source>
</evidence>
<evidence type="ECO:0000256" key="4">
    <source>
        <dbReference type="ARBA" id="ARBA00022989"/>
    </source>
</evidence>